<gene>
    <name evidence="6" type="ORF">HDF15_002210</name>
</gene>
<reference evidence="6 7" key="1">
    <citation type="submission" date="2020-08" db="EMBL/GenBank/DDBJ databases">
        <title>Genomic Encyclopedia of Type Strains, Phase IV (KMG-V): Genome sequencing to study the core and pangenomes of soil and plant-associated prokaryotes.</title>
        <authorList>
            <person name="Whitman W."/>
        </authorList>
    </citation>
    <scope>NUCLEOTIDE SEQUENCE [LARGE SCALE GENOMIC DNA]</scope>
    <source>
        <strain evidence="6 7">X5P3</strain>
    </source>
</reference>
<accession>A0A7W7ZPT5</accession>
<keyword evidence="3 6" id="KW-0238">DNA-binding</keyword>
<dbReference type="GO" id="GO:0003700">
    <property type="term" value="F:DNA-binding transcription factor activity"/>
    <property type="evidence" value="ECO:0007669"/>
    <property type="project" value="InterPro"/>
</dbReference>
<sequence>MELRHLRYFTAVADFGSLSAAAQRLNVSQSSVSEQMADLEAEIGGALLDRSGRRVQLTAEGHVFLEEARKTLRAAQRAVDLTRQSLHGEVGTLSIGFFMWGAGGFFPRIIREYRRTRPGIRLSLIEMRAIEQVAALEEGRIDVGLTRPLEPPFDRTLRSELLYRDPIVVAMRLDHPFAGRDVPVSLLQSQPLVLVDRNSNPFLFDGIVSLCAAEGFSPNIANTSSSWPGVLTLVESGEGIALVPAGMRHLRAKGITFSPLLPETLSLGLSVSWNPKNQGVALRDFLTLLRENRKKIQSSGGS</sequence>
<evidence type="ECO:0000259" key="5">
    <source>
        <dbReference type="PROSITE" id="PS50931"/>
    </source>
</evidence>
<evidence type="ECO:0000256" key="2">
    <source>
        <dbReference type="ARBA" id="ARBA00023015"/>
    </source>
</evidence>
<dbReference type="Pfam" id="PF00126">
    <property type="entry name" value="HTH_1"/>
    <property type="match status" value="1"/>
</dbReference>
<dbReference type="RefSeq" id="WP_184255344.1">
    <property type="nucleotide sequence ID" value="NZ_JACHIO010000008.1"/>
</dbReference>
<dbReference type="PANTHER" id="PTHR30346:SF28">
    <property type="entry name" value="HTH-TYPE TRANSCRIPTIONAL REGULATOR CYNR"/>
    <property type="match status" value="1"/>
</dbReference>
<comment type="caution">
    <text evidence="6">The sequence shown here is derived from an EMBL/GenBank/DDBJ whole genome shotgun (WGS) entry which is preliminary data.</text>
</comment>
<dbReference type="SUPFAM" id="SSF46785">
    <property type="entry name" value="Winged helix' DNA-binding domain"/>
    <property type="match status" value="1"/>
</dbReference>
<dbReference type="Proteomes" id="UP000584867">
    <property type="component" value="Unassembled WGS sequence"/>
</dbReference>
<proteinExistence type="inferred from homology"/>
<dbReference type="InterPro" id="IPR036388">
    <property type="entry name" value="WH-like_DNA-bd_sf"/>
</dbReference>
<evidence type="ECO:0000256" key="1">
    <source>
        <dbReference type="ARBA" id="ARBA00009437"/>
    </source>
</evidence>
<comment type="similarity">
    <text evidence="1">Belongs to the LysR transcriptional regulatory family.</text>
</comment>
<dbReference type="InterPro" id="IPR005119">
    <property type="entry name" value="LysR_subst-bd"/>
</dbReference>
<dbReference type="Pfam" id="PF03466">
    <property type="entry name" value="LysR_substrate"/>
    <property type="match status" value="1"/>
</dbReference>
<evidence type="ECO:0000313" key="6">
    <source>
        <dbReference type="EMBL" id="MBB5063862.1"/>
    </source>
</evidence>
<dbReference type="SUPFAM" id="SSF53850">
    <property type="entry name" value="Periplasmic binding protein-like II"/>
    <property type="match status" value="1"/>
</dbReference>
<protein>
    <submittedName>
        <fullName evidence="6">DNA-binding transcriptional LysR family regulator</fullName>
    </submittedName>
</protein>
<dbReference type="FunFam" id="1.10.10.10:FF:000001">
    <property type="entry name" value="LysR family transcriptional regulator"/>
    <property type="match status" value="1"/>
</dbReference>
<keyword evidence="4" id="KW-0804">Transcription</keyword>
<evidence type="ECO:0000256" key="3">
    <source>
        <dbReference type="ARBA" id="ARBA00023125"/>
    </source>
</evidence>
<feature type="domain" description="HTH lysR-type" evidence="5">
    <location>
        <begin position="1"/>
        <end position="58"/>
    </location>
</feature>
<dbReference type="PRINTS" id="PR00039">
    <property type="entry name" value="HTHLYSR"/>
</dbReference>
<dbReference type="GO" id="GO:0032993">
    <property type="term" value="C:protein-DNA complex"/>
    <property type="evidence" value="ECO:0007669"/>
    <property type="project" value="TreeGrafter"/>
</dbReference>
<dbReference type="CDD" id="cd08414">
    <property type="entry name" value="PBP2_LTTR_aromatics_like"/>
    <property type="match status" value="1"/>
</dbReference>
<organism evidence="6 7">
    <name type="scientific">Granulicella mallensis</name>
    <dbReference type="NCBI Taxonomy" id="940614"/>
    <lineage>
        <taxon>Bacteria</taxon>
        <taxon>Pseudomonadati</taxon>
        <taxon>Acidobacteriota</taxon>
        <taxon>Terriglobia</taxon>
        <taxon>Terriglobales</taxon>
        <taxon>Acidobacteriaceae</taxon>
        <taxon>Granulicella</taxon>
    </lineage>
</organism>
<dbReference type="InterPro" id="IPR000847">
    <property type="entry name" value="LysR_HTH_N"/>
</dbReference>
<dbReference type="AlphaFoldDB" id="A0A7W7ZPT5"/>
<dbReference type="InterPro" id="IPR036390">
    <property type="entry name" value="WH_DNA-bd_sf"/>
</dbReference>
<dbReference type="Gene3D" id="1.10.10.10">
    <property type="entry name" value="Winged helix-like DNA-binding domain superfamily/Winged helix DNA-binding domain"/>
    <property type="match status" value="1"/>
</dbReference>
<dbReference type="Gene3D" id="3.40.190.10">
    <property type="entry name" value="Periplasmic binding protein-like II"/>
    <property type="match status" value="2"/>
</dbReference>
<evidence type="ECO:0000256" key="4">
    <source>
        <dbReference type="ARBA" id="ARBA00023163"/>
    </source>
</evidence>
<name>A0A7W7ZPT5_9BACT</name>
<evidence type="ECO:0000313" key="7">
    <source>
        <dbReference type="Proteomes" id="UP000584867"/>
    </source>
</evidence>
<keyword evidence="2" id="KW-0805">Transcription regulation</keyword>
<dbReference type="PANTHER" id="PTHR30346">
    <property type="entry name" value="TRANSCRIPTIONAL DUAL REGULATOR HCAR-RELATED"/>
    <property type="match status" value="1"/>
</dbReference>
<dbReference type="EMBL" id="JACHIO010000008">
    <property type="protein sequence ID" value="MBB5063862.1"/>
    <property type="molecule type" value="Genomic_DNA"/>
</dbReference>
<dbReference type="PROSITE" id="PS50931">
    <property type="entry name" value="HTH_LYSR"/>
    <property type="match status" value="1"/>
</dbReference>
<dbReference type="GO" id="GO:0003677">
    <property type="term" value="F:DNA binding"/>
    <property type="evidence" value="ECO:0007669"/>
    <property type="project" value="UniProtKB-KW"/>
</dbReference>